<proteinExistence type="inferred from homology"/>
<dbReference type="Gene3D" id="3.40.50.150">
    <property type="entry name" value="Vaccinia Virus protein VP39"/>
    <property type="match status" value="1"/>
</dbReference>
<keyword evidence="2" id="KW-0689">Ribosomal protein</keyword>
<feature type="region of interest" description="Disordered" evidence="4">
    <location>
        <begin position="334"/>
        <end position="365"/>
    </location>
</feature>
<dbReference type="Pfam" id="PF01165">
    <property type="entry name" value="Ribosomal_S21"/>
    <property type="match status" value="1"/>
</dbReference>
<dbReference type="Proteomes" id="UP001632038">
    <property type="component" value="Unassembled WGS sequence"/>
</dbReference>
<dbReference type="EMBL" id="JAVIJP010000006">
    <property type="protein sequence ID" value="KAL3651688.1"/>
    <property type="molecule type" value="Genomic_DNA"/>
</dbReference>
<gene>
    <name evidence="5" type="ORF">CASFOL_004690</name>
</gene>
<evidence type="ECO:0000256" key="2">
    <source>
        <dbReference type="ARBA" id="ARBA00022980"/>
    </source>
</evidence>
<sequence>MLIWSILAQPSPLHSPATPLPLSRAAANCYEFLSKPPSICSGRGPRSAPSSAANLSPEAPDCSDYFVKVIVEDNEPEERLLGRFRRVVMRAGIIQETKCRRYFENKQEEKKRRTRDAAKRNRLPASRDSVDVPLVVRRLHKSRAEVDFVLPKVRKELGIEENMKVLIYNFGGQLAGWKLQKECLPDGCGYAWNMLEYFQYVVGIIRRDLLTGRWAPYIQHAITLRPCYEAAINGGELGLRRLRDTIVLGYQLQRVSGEDIDVPEWYTTSQTEHSSLVLSLLPPYEGKLVLELGAGIGRFTYELDKKANKEGECVCFVRPRNSTSRRLDLALSCNRQPQSRFGSPKKSEDSRKKKNDDDEEKLGSP</sequence>
<reference evidence="6" key="1">
    <citation type="journal article" date="2024" name="IScience">
        <title>Strigolactones Initiate the Formation of Haustorium-like Structures in Castilleja.</title>
        <authorList>
            <person name="Buerger M."/>
            <person name="Peterson D."/>
            <person name="Chory J."/>
        </authorList>
    </citation>
    <scope>NUCLEOTIDE SEQUENCE [LARGE SCALE GENOMIC DNA]</scope>
</reference>
<accession>A0ABD3EB71</accession>
<evidence type="ECO:0000256" key="4">
    <source>
        <dbReference type="SAM" id="MobiDB-lite"/>
    </source>
</evidence>
<feature type="compositionally biased region" description="Basic and acidic residues" evidence="4">
    <location>
        <begin position="345"/>
        <end position="356"/>
    </location>
</feature>
<evidence type="ECO:0000256" key="3">
    <source>
        <dbReference type="ARBA" id="ARBA00023274"/>
    </source>
</evidence>
<organism evidence="5 6">
    <name type="scientific">Castilleja foliolosa</name>
    <dbReference type="NCBI Taxonomy" id="1961234"/>
    <lineage>
        <taxon>Eukaryota</taxon>
        <taxon>Viridiplantae</taxon>
        <taxon>Streptophyta</taxon>
        <taxon>Embryophyta</taxon>
        <taxon>Tracheophyta</taxon>
        <taxon>Spermatophyta</taxon>
        <taxon>Magnoliopsida</taxon>
        <taxon>eudicotyledons</taxon>
        <taxon>Gunneridae</taxon>
        <taxon>Pentapetalae</taxon>
        <taxon>asterids</taxon>
        <taxon>lamiids</taxon>
        <taxon>Lamiales</taxon>
        <taxon>Orobanchaceae</taxon>
        <taxon>Pedicularideae</taxon>
        <taxon>Castillejinae</taxon>
        <taxon>Castilleja</taxon>
    </lineage>
</organism>
<dbReference type="GO" id="GO:1990904">
    <property type="term" value="C:ribonucleoprotein complex"/>
    <property type="evidence" value="ECO:0007669"/>
    <property type="project" value="UniProtKB-KW"/>
</dbReference>
<evidence type="ECO:0000313" key="6">
    <source>
        <dbReference type="Proteomes" id="UP001632038"/>
    </source>
</evidence>
<dbReference type="Gene3D" id="1.20.5.1150">
    <property type="entry name" value="Ribosomal protein S8"/>
    <property type="match status" value="1"/>
</dbReference>
<dbReference type="InterPro" id="IPR001911">
    <property type="entry name" value="Ribosomal_bS21"/>
</dbReference>
<dbReference type="GO" id="GO:0005840">
    <property type="term" value="C:ribosome"/>
    <property type="evidence" value="ECO:0007669"/>
    <property type="project" value="UniProtKB-KW"/>
</dbReference>
<dbReference type="NCBIfam" id="TIGR00030">
    <property type="entry name" value="S21p"/>
    <property type="match status" value="1"/>
</dbReference>
<comment type="caution">
    <text evidence="5">The sequence shown here is derived from an EMBL/GenBank/DDBJ whole genome shotgun (WGS) entry which is preliminary data.</text>
</comment>
<dbReference type="PANTHER" id="PTHR38134:SF2">
    <property type="entry name" value="GALACTOKINASE"/>
    <property type="match status" value="1"/>
</dbReference>
<comment type="similarity">
    <text evidence="1">Belongs to the bacterial ribosomal protein bS21 family.</text>
</comment>
<dbReference type="InterPro" id="IPR029063">
    <property type="entry name" value="SAM-dependent_MTases_sf"/>
</dbReference>
<keyword evidence="6" id="KW-1185">Reference proteome</keyword>
<evidence type="ECO:0000256" key="1">
    <source>
        <dbReference type="ARBA" id="ARBA00006640"/>
    </source>
</evidence>
<keyword evidence="3" id="KW-0687">Ribonucleoprotein</keyword>
<dbReference type="HAMAP" id="MF_00358">
    <property type="entry name" value="Ribosomal_bS21"/>
    <property type="match status" value="1"/>
</dbReference>
<dbReference type="SUPFAM" id="SSF53335">
    <property type="entry name" value="S-adenosyl-L-methionine-dependent methyltransferases"/>
    <property type="match status" value="1"/>
</dbReference>
<evidence type="ECO:0008006" key="7">
    <source>
        <dbReference type="Google" id="ProtNLM"/>
    </source>
</evidence>
<protein>
    <recommendedName>
        <fullName evidence="7">Ribosomal protein S21</fullName>
    </recommendedName>
</protein>
<dbReference type="InterPro" id="IPR038380">
    <property type="entry name" value="Ribosomal_bS21_sf"/>
</dbReference>
<name>A0ABD3EB71_9LAMI</name>
<dbReference type="AlphaFoldDB" id="A0ABD3EB71"/>
<dbReference type="InterPro" id="IPR053205">
    <property type="entry name" value="GHMP_kinase_L-arabinokinase"/>
</dbReference>
<dbReference type="PANTHER" id="PTHR38134">
    <property type="entry name" value="SLR1395 PROTEIN"/>
    <property type="match status" value="1"/>
</dbReference>
<evidence type="ECO:0000313" key="5">
    <source>
        <dbReference type="EMBL" id="KAL3651688.1"/>
    </source>
</evidence>